<accession>A0ABQ0J248</accession>
<feature type="transmembrane region" description="Helical" evidence="1">
    <location>
        <begin position="27"/>
        <end position="45"/>
    </location>
</feature>
<keyword evidence="1" id="KW-0472">Membrane</keyword>
<keyword evidence="1" id="KW-1133">Transmembrane helix</keyword>
<evidence type="ECO:0000313" key="3">
    <source>
        <dbReference type="Proteomes" id="UP000028900"/>
    </source>
</evidence>
<proteinExistence type="predicted"/>
<protein>
    <submittedName>
        <fullName evidence="2">Membrane protein insertase</fullName>
    </submittedName>
</protein>
<evidence type="ECO:0000313" key="2">
    <source>
        <dbReference type="EMBL" id="GAK73681.1"/>
    </source>
</evidence>
<gene>
    <name evidence="2" type="primary">yidC</name>
    <name evidence="2" type="ORF">OYV_01600</name>
</gene>
<dbReference type="RefSeq" id="WP_042067699.1">
    <property type="nucleotide sequence ID" value="NZ_BBIY01000010.1"/>
</dbReference>
<organism evidence="2 3">
    <name type="scientific">'Chrysanthemum coronarium' phytoplasma</name>
    <dbReference type="NCBI Taxonomy" id="1520703"/>
    <lineage>
        <taxon>Bacteria</taxon>
        <taxon>Bacillati</taxon>
        <taxon>Mycoplasmatota</taxon>
        <taxon>Mollicutes</taxon>
        <taxon>Acholeplasmatales</taxon>
        <taxon>Acholeplasmataceae</taxon>
        <taxon>Candidatus Phytoplasma</taxon>
        <taxon>16SrI (Aster yellows group)</taxon>
    </lineage>
</organism>
<keyword evidence="1" id="KW-0812">Transmembrane</keyword>
<evidence type="ECO:0000256" key="1">
    <source>
        <dbReference type="SAM" id="Phobius"/>
    </source>
</evidence>
<keyword evidence="3" id="KW-1185">Reference proteome</keyword>
<comment type="caution">
    <text evidence="2">The sequence shown here is derived from an EMBL/GenBank/DDBJ whole genome shotgun (WGS) entry which is preliminary data.</text>
</comment>
<reference evidence="2 3" key="2">
    <citation type="journal article" date="2014" name="Genome Announc.">
        <title>Draft Genome Sequence of 'Candidatus Phytoplasma asteris' Strain OY-V, an Unculturable Plant-Pathogenic Bacterium.</title>
        <authorList>
            <person name="Kakizawa S."/>
            <person name="Makino A."/>
            <person name="Ishii Y."/>
            <person name="Tamaki H."/>
            <person name="Kamagata Y."/>
        </authorList>
    </citation>
    <scope>NUCLEOTIDE SEQUENCE [LARGE SCALE GENOMIC DNA]</scope>
    <source>
        <strain evidence="2 3">OY-V</strain>
    </source>
</reference>
<reference evidence="3" key="1">
    <citation type="journal article" date="2014" name="Genome Announc.">
        <title>Draft Genome Sequence of ''Candidatus Phytoplasma asteris'' Strain OY-V, an Unculturable Plant-Pathogenic Bacterium.</title>
        <authorList>
            <person name="Kakizawa S."/>
            <person name="Makino A."/>
            <person name="Ishii Y."/>
            <person name="Tamaki H."/>
            <person name="Kamagata Y."/>
        </authorList>
    </citation>
    <scope>NUCLEOTIDE SEQUENCE [LARGE SCALE GENOMIC DNA]</scope>
    <source>
        <strain evidence="3">OY-V</strain>
    </source>
</reference>
<sequence>MKNMKTKNNKNNNTSIMEHIQKNYKKIIILMLGLLATAIGVFAIYKRFTKQKTDSIAISNKNFSFEVKKNDSLSKTSKTLGLEDLVKLSPETYQEKTEIVYDVTLNKKI</sequence>
<name>A0ABQ0J248_9MOLU</name>
<dbReference type="EMBL" id="BBIY01000010">
    <property type="protein sequence ID" value="GAK73681.1"/>
    <property type="molecule type" value="Genomic_DNA"/>
</dbReference>
<dbReference type="Proteomes" id="UP000028900">
    <property type="component" value="Unassembled WGS sequence"/>
</dbReference>